<evidence type="ECO:0000256" key="2">
    <source>
        <dbReference type="ARBA" id="ARBA00022448"/>
    </source>
</evidence>
<proteinExistence type="predicted"/>
<protein>
    <submittedName>
        <fullName evidence="11">Cytochrome c</fullName>
    </submittedName>
</protein>
<evidence type="ECO:0000256" key="8">
    <source>
        <dbReference type="PROSITE-ProRule" id="PRU00433"/>
    </source>
</evidence>
<name>A0ABT5WWC5_9SPHN</name>
<keyword evidence="9" id="KW-0732">Signal</keyword>
<dbReference type="InterPro" id="IPR009056">
    <property type="entry name" value="Cyt_c-like_dom"/>
</dbReference>
<keyword evidence="5 8" id="KW-0479">Metal-binding</keyword>
<feature type="signal peptide" evidence="9">
    <location>
        <begin position="1"/>
        <end position="27"/>
    </location>
</feature>
<sequence>MMLRYALAALGLAILGAGITLHQPATAGTESPKIQATAHLYDTYCAQCHGVQRNGKGVNTIGLSVQPRDHSDTVAMSSLPREQMIKAITDGGASVNKSALMPSWSGVLTKDQIEDMADYLIYVCKCDQKK</sequence>
<evidence type="ECO:0000256" key="3">
    <source>
        <dbReference type="ARBA" id="ARBA00022617"/>
    </source>
</evidence>
<dbReference type="PROSITE" id="PS51007">
    <property type="entry name" value="CYTC"/>
    <property type="match status" value="1"/>
</dbReference>
<accession>A0ABT5WWC5</accession>
<comment type="cofactor">
    <cofactor evidence="1">
        <name>heme c</name>
        <dbReference type="ChEBI" id="CHEBI:61717"/>
    </cofactor>
</comment>
<dbReference type="Pfam" id="PF13442">
    <property type="entry name" value="Cytochrome_CBB3"/>
    <property type="match status" value="1"/>
</dbReference>
<reference evidence="11 12" key="1">
    <citation type="submission" date="2023-03" db="EMBL/GenBank/DDBJ databases">
        <title>NovoSphingobium album sp. nov. isolated from polycyclic aromatic hydrocarbons- and heavy-metal polluted soil.</title>
        <authorList>
            <person name="Liu Z."/>
            <person name="Wang K."/>
        </authorList>
    </citation>
    <scope>NUCLEOTIDE SEQUENCE [LARGE SCALE GENOMIC DNA]</scope>
    <source>
        <strain evidence="11 12">H3SJ31-1</strain>
    </source>
</reference>
<evidence type="ECO:0000313" key="11">
    <source>
        <dbReference type="EMBL" id="MDE8654210.1"/>
    </source>
</evidence>
<organism evidence="11 12">
    <name type="scientific">Novosphingobium album</name>
    <name type="common">ex Liu et al. 2023</name>
    <dbReference type="NCBI Taxonomy" id="3031130"/>
    <lineage>
        <taxon>Bacteria</taxon>
        <taxon>Pseudomonadati</taxon>
        <taxon>Pseudomonadota</taxon>
        <taxon>Alphaproteobacteria</taxon>
        <taxon>Sphingomonadales</taxon>
        <taxon>Sphingomonadaceae</taxon>
        <taxon>Novosphingobium</taxon>
    </lineage>
</organism>
<dbReference type="EMBL" id="JARESE010000076">
    <property type="protein sequence ID" value="MDE8654210.1"/>
    <property type="molecule type" value="Genomic_DNA"/>
</dbReference>
<keyword evidence="4" id="KW-0679">Respiratory chain</keyword>
<dbReference type="Proteomes" id="UP001216253">
    <property type="component" value="Unassembled WGS sequence"/>
</dbReference>
<keyword evidence="12" id="KW-1185">Reference proteome</keyword>
<evidence type="ECO:0000256" key="5">
    <source>
        <dbReference type="ARBA" id="ARBA00022723"/>
    </source>
</evidence>
<dbReference type="RefSeq" id="WP_275230331.1">
    <property type="nucleotide sequence ID" value="NZ_JARESE010000076.1"/>
</dbReference>
<dbReference type="SUPFAM" id="SSF46626">
    <property type="entry name" value="Cytochrome c"/>
    <property type="match status" value="1"/>
</dbReference>
<feature type="chain" id="PRO_5046390258" evidence="9">
    <location>
        <begin position="28"/>
        <end position="130"/>
    </location>
</feature>
<evidence type="ECO:0000256" key="7">
    <source>
        <dbReference type="ARBA" id="ARBA00023004"/>
    </source>
</evidence>
<gene>
    <name evidence="11" type="ORF">PYV00_21170</name>
</gene>
<evidence type="ECO:0000256" key="6">
    <source>
        <dbReference type="ARBA" id="ARBA00022982"/>
    </source>
</evidence>
<dbReference type="Gene3D" id="1.10.760.10">
    <property type="entry name" value="Cytochrome c-like domain"/>
    <property type="match status" value="1"/>
</dbReference>
<evidence type="ECO:0000256" key="1">
    <source>
        <dbReference type="ARBA" id="ARBA00001926"/>
    </source>
</evidence>
<dbReference type="InterPro" id="IPR036909">
    <property type="entry name" value="Cyt_c-like_dom_sf"/>
</dbReference>
<dbReference type="InterPro" id="IPR008168">
    <property type="entry name" value="Cyt_C_IC"/>
</dbReference>
<feature type="domain" description="Cytochrome c" evidence="10">
    <location>
        <begin position="32"/>
        <end position="124"/>
    </location>
</feature>
<keyword evidence="3 8" id="KW-0349">Heme</keyword>
<keyword evidence="7 8" id="KW-0408">Iron</keyword>
<keyword evidence="2" id="KW-0813">Transport</keyword>
<evidence type="ECO:0000256" key="4">
    <source>
        <dbReference type="ARBA" id="ARBA00022660"/>
    </source>
</evidence>
<evidence type="ECO:0000313" key="12">
    <source>
        <dbReference type="Proteomes" id="UP001216253"/>
    </source>
</evidence>
<evidence type="ECO:0000259" key="10">
    <source>
        <dbReference type="PROSITE" id="PS51007"/>
    </source>
</evidence>
<comment type="caution">
    <text evidence="11">The sequence shown here is derived from an EMBL/GenBank/DDBJ whole genome shotgun (WGS) entry which is preliminary data.</text>
</comment>
<evidence type="ECO:0000256" key="9">
    <source>
        <dbReference type="SAM" id="SignalP"/>
    </source>
</evidence>
<keyword evidence="6" id="KW-0249">Electron transport</keyword>
<dbReference type="PRINTS" id="PR00605">
    <property type="entry name" value="CYTCHROMECIC"/>
</dbReference>